<keyword evidence="2" id="KW-1185">Reference proteome</keyword>
<feature type="chain" id="PRO_5028026606" evidence="1">
    <location>
        <begin position="19"/>
        <end position="119"/>
    </location>
</feature>
<keyword evidence="1" id="KW-0732">Signal</keyword>
<accession>A0A6P8X9F6</accession>
<reference evidence="3" key="1">
    <citation type="submission" date="2025-08" db="UniProtKB">
        <authorList>
            <consortium name="RefSeq"/>
        </authorList>
    </citation>
    <scope>IDENTIFICATION</scope>
    <source>
        <strain evidence="3">15112-1751.03</strain>
        <tissue evidence="3">Whole Adult</tissue>
    </source>
</reference>
<evidence type="ECO:0000313" key="2">
    <source>
        <dbReference type="Proteomes" id="UP000515160"/>
    </source>
</evidence>
<dbReference type="Proteomes" id="UP000515160">
    <property type="component" value="Chromosome 3"/>
</dbReference>
<dbReference type="GeneID" id="117571350"/>
<protein>
    <submittedName>
        <fullName evidence="3">Chorion protein S15</fullName>
    </submittedName>
</protein>
<dbReference type="AlphaFoldDB" id="A0A6P8X9F6"/>
<name>A0A6P8X9F6_DROAB</name>
<evidence type="ECO:0000256" key="1">
    <source>
        <dbReference type="SAM" id="SignalP"/>
    </source>
</evidence>
<proteinExistence type="predicted"/>
<dbReference type="CTD" id="38999"/>
<sequence>MKFLIAFATLALFAVINANPYGQSRGGYGGGYGGEIAYVQEGSYGRGGGYGGGYGGHSQPLYSKNSGARAAAAAAANNGAVRPGRYDQVAVLGLEIDGGYNAPSYGSYGGRGGYGRGGY</sequence>
<dbReference type="RefSeq" id="XP_034109349.1">
    <property type="nucleotide sequence ID" value="XM_034253458.2"/>
</dbReference>
<gene>
    <name evidence="3" type="primary">LOC117571350</name>
</gene>
<evidence type="ECO:0000313" key="3">
    <source>
        <dbReference type="RefSeq" id="XP_034109349.1"/>
    </source>
</evidence>
<organism evidence="2 3">
    <name type="scientific">Drosophila albomicans</name>
    <name type="common">Fruit fly</name>
    <dbReference type="NCBI Taxonomy" id="7291"/>
    <lineage>
        <taxon>Eukaryota</taxon>
        <taxon>Metazoa</taxon>
        <taxon>Ecdysozoa</taxon>
        <taxon>Arthropoda</taxon>
        <taxon>Hexapoda</taxon>
        <taxon>Insecta</taxon>
        <taxon>Pterygota</taxon>
        <taxon>Neoptera</taxon>
        <taxon>Endopterygota</taxon>
        <taxon>Diptera</taxon>
        <taxon>Brachycera</taxon>
        <taxon>Muscomorpha</taxon>
        <taxon>Ephydroidea</taxon>
        <taxon>Drosophilidae</taxon>
        <taxon>Drosophila</taxon>
    </lineage>
</organism>
<feature type="signal peptide" evidence="1">
    <location>
        <begin position="1"/>
        <end position="18"/>
    </location>
</feature>